<accession>A0A2T0GXW1</accession>
<keyword evidence="4" id="KW-1185">Reference proteome</keyword>
<keyword evidence="2" id="KW-1133">Transmembrane helix</keyword>
<organism evidence="3 4">
    <name type="scientific">Actinopolyspora mortivallis</name>
    <dbReference type="NCBI Taxonomy" id="33906"/>
    <lineage>
        <taxon>Bacteria</taxon>
        <taxon>Bacillati</taxon>
        <taxon>Actinomycetota</taxon>
        <taxon>Actinomycetes</taxon>
        <taxon>Actinopolysporales</taxon>
        <taxon>Actinopolysporaceae</taxon>
        <taxon>Actinopolyspora</taxon>
    </lineage>
</organism>
<sequence>MADHRDPSESSEDPRRNPSPATNQPEVVDAEVVPDPAEHGTPSPTARPPGGRDGPPSGSDEEAFREYQQFLEFRRFQEWQRRHGEVSPGGDSTTGGGTRQRPWYRRALRVLRFRFVRRLLYLLVLVLVLTYLYNGMFGGGGREAPPGASGGGGGQRGSAVLQTSPRGAVVAVHDLLAGDSPTDVCLLFTASAAEQFARVHEARDCAGAARGLHERITDRYAYKNPDLTRDAARIVGDRASVSSCALRVSGGPRLGEFVMSRQPSGGWKIDGYTSADCD</sequence>
<dbReference type="InParanoid" id="A0A2T0GXW1"/>
<feature type="compositionally biased region" description="Basic and acidic residues" evidence="1">
    <location>
        <begin position="1"/>
        <end position="16"/>
    </location>
</feature>
<proteinExistence type="predicted"/>
<name>A0A2T0GXW1_ACTMO</name>
<gene>
    <name evidence="3" type="ORF">CEP50_08175</name>
</gene>
<protein>
    <submittedName>
        <fullName evidence="3">Uncharacterized protein</fullName>
    </submittedName>
</protein>
<dbReference type="RefSeq" id="WP_106113322.1">
    <property type="nucleotide sequence ID" value="NZ_PVSR01000008.1"/>
</dbReference>
<feature type="compositionally biased region" description="Low complexity" evidence="1">
    <location>
        <begin position="25"/>
        <end position="35"/>
    </location>
</feature>
<dbReference type="Proteomes" id="UP000239352">
    <property type="component" value="Unassembled WGS sequence"/>
</dbReference>
<feature type="transmembrane region" description="Helical" evidence="2">
    <location>
        <begin position="115"/>
        <end position="133"/>
    </location>
</feature>
<comment type="caution">
    <text evidence="3">The sequence shown here is derived from an EMBL/GenBank/DDBJ whole genome shotgun (WGS) entry which is preliminary data.</text>
</comment>
<dbReference type="EMBL" id="PVSR01000008">
    <property type="protein sequence ID" value="PRW63934.1"/>
    <property type="molecule type" value="Genomic_DNA"/>
</dbReference>
<evidence type="ECO:0000313" key="3">
    <source>
        <dbReference type="EMBL" id="PRW63934.1"/>
    </source>
</evidence>
<dbReference type="AlphaFoldDB" id="A0A2T0GXW1"/>
<evidence type="ECO:0000256" key="2">
    <source>
        <dbReference type="SAM" id="Phobius"/>
    </source>
</evidence>
<reference evidence="3 4" key="1">
    <citation type="submission" date="2018-03" db="EMBL/GenBank/DDBJ databases">
        <title>Actinopolyspora mortivallis from Sahara, screening for active biomolecules.</title>
        <authorList>
            <person name="Selama O."/>
            <person name="Wellington E.M.H."/>
            <person name="Hacene H."/>
        </authorList>
    </citation>
    <scope>NUCLEOTIDE SEQUENCE [LARGE SCALE GENOMIC DNA]</scope>
    <source>
        <strain evidence="3 4">M5A</strain>
    </source>
</reference>
<evidence type="ECO:0000313" key="4">
    <source>
        <dbReference type="Proteomes" id="UP000239352"/>
    </source>
</evidence>
<keyword evidence="2" id="KW-0812">Transmembrane</keyword>
<dbReference type="STRING" id="1050202.GCA_000384035_00188"/>
<evidence type="ECO:0000256" key="1">
    <source>
        <dbReference type="SAM" id="MobiDB-lite"/>
    </source>
</evidence>
<feature type="region of interest" description="Disordered" evidence="1">
    <location>
        <begin position="81"/>
        <end position="100"/>
    </location>
</feature>
<keyword evidence="2" id="KW-0472">Membrane</keyword>
<feature type="region of interest" description="Disordered" evidence="1">
    <location>
        <begin position="1"/>
        <end position="62"/>
    </location>
</feature>